<dbReference type="Proteomes" id="UP000087171">
    <property type="component" value="Chromosome Ca3"/>
</dbReference>
<gene>
    <name evidence="2" type="primary">LOC101507036</name>
</gene>
<evidence type="ECO:0000313" key="2">
    <source>
        <dbReference type="RefSeq" id="XP_004491804.1"/>
    </source>
</evidence>
<dbReference type="AlphaFoldDB" id="A0A1S2XMY3"/>
<reference evidence="2" key="2">
    <citation type="submission" date="2025-08" db="UniProtKB">
        <authorList>
            <consortium name="RefSeq"/>
        </authorList>
    </citation>
    <scope>IDENTIFICATION</scope>
    <source>
        <tissue evidence="2">Etiolated seedlings</tissue>
    </source>
</reference>
<accession>A0A1S2XMY3</accession>
<dbReference type="RefSeq" id="XP_004491804.1">
    <property type="nucleotide sequence ID" value="XM_004491747.3"/>
</dbReference>
<evidence type="ECO:0000313" key="1">
    <source>
        <dbReference type="Proteomes" id="UP000087171"/>
    </source>
</evidence>
<dbReference type="PaxDb" id="3827-XP_004491804.1"/>
<reference evidence="1" key="1">
    <citation type="journal article" date="2013" name="Nat. Biotechnol.">
        <title>Draft genome sequence of chickpea (Cicer arietinum) provides a resource for trait improvement.</title>
        <authorList>
            <person name="Varshney R.K."/>
            <person name="Song C."/>
            <person name="Saxena R.K."/>
            <person name="Azam S."/>
            <person name="Yu S."/>
            <person name="Sharpe A.G."/>
            <person name="Cannon S."/>
            <person name="Baek J."/>
            <person name="Rosen B.D."/>
            <person name="Tar'an B."/>
            <person name="Millan T."/>
            <person name="Zhang X."/>
            <person name="Ramsay L.D."/>
            <person name="Iwata A."/>
            <person name="Wang Y."/>
            <person name="Nelson W."/>
            <person name="Farmer A.D."/>
            <person name="Gaur P.M."/>
            <person name="Soderlund C."/>
            <person name="Penmetsa R.V."/>
            <person name="Xu C."/>
            <person name="Bharti A.K."/>
            <person name="He W."/>
            <person name="Winter P."/>
            <person name="Zhao S."/>
            <person name="Hane J.K."/>
            <person name="Carrasquilla-Garcia N."/>
            <person name="Condie J.A."/>
            <person name="Upadhyaya H.D."/>
            <person name="Luo M.C."/>
            <person name="Thudi M."/>
            <person name="Gowda C.L."/>
            <person name="Singh N.P."/>
            <person name="Lichtenzveig J."/>
            <person name="Gali K.K."/>
            <person name="Rubio J."/>
            <person name="Nadarajan N."/>
            <person name="Dolezel J."/>
            <person name="Bansal K.C."/>
            <person name="Xu X."/>
            <person name="Edwards D."/>
            <person name="Zhang G."/>
            <person name="Kahl G."/>
            <person name="Gil J."/>
            <person name="Singh K.B."/>
            <person name="Datta S.K."/>
            <person name="Jackson S.A."/>
            <person name="Wang J."/>
            <person name="Cook D.R."/>
        </authorList>
    </citation>
    <scope>NUCLEOTIDE SEQUENCE [LARGE SCALE GENOMIC DNA]</scope>
    <source>
        <strain evidence="1">cv. CDC Frontier</strain>
    </source>
</reference>
<sequence length="132" mass="15496">MDAQLLHLWEEPQSKQPSMTKSKILTIALWSWFETTEVGSVIYVLRAFILQCSLMNFGKIHENPMSSALRIVVVIRKHCFESFVCVSIILWTRRQIIVSPDFYCYCVAKTSYRTRSSKQVWDESEFEFMSVN</sequence>
<name>A0A1S2XMY3_CICAR</name>
<organism evidence="1 2">
    <name type="scientific">Cicer arietinum</name>
    <name type="common">Chickpea</name>
    <name type="synonym">Garbanzo</name>
    <dbReference type="NCBI Taxonomy" id="3827"/>
    <lineage>
        <taxon>Eukaryota</taxon>
        <taxon>Viridiplantae</taxon>
        <taxon>Streptophyta</taxon>
        <taxon>Embryophyta</taxon>
        <taxon>Tracheophyta</taxon>
        <taxon>Spermatophyta</taxon>
        <taxon>Magnoliopsida</taxon>
        <taxon>eudicotyledons</taxon>
        <taxon>Gunneridae</taxon>
        <taxon>Pentapetalae</taxon>
        <taxon>rosids</taxon>
        <taxon>fabids</taxon>
        <taxon>Fabales</taxon>
        <taxon>Fabaceae</taxon>
        <taxon>Papilionoideae</taxon>
        <taxon>50 kb inversion clade</taxon>
        <taxon>NPAAA clade</taxon>
        <taxon>Hologalegina</taxon>
        <taxon>IRL clade</taxon>
        <taxon>Cicereae</taxon>
        <taxon>Cicer</taxon>
    </lineage>
</organism>
<protein>
    <submittedName>
        <fullName evidence="2">Uncharacterized protein LOC101507036</fullName>
    </submittedName>
</protein>
<keyword evidence="1" id="KW-1185">Reference proteome</keyword>
<proteinExistence type="predicted"/>